<dbReference type="Gramene" id="mRNA:HanXRQr2_Chr13g0570231">
    <property type="protein sequence ID" value="mRNA:HanXRQr2_Chr13g0570231"/>
    <property type="gene ID" value="HanXRQr2_Chr13g0570231"/>
</dbReference>
<dbReference type="AlphaFoldDB" id="A0A9K3EE39"/>
<name>A0A9K3EE39_HELAN</name>
<evidence type="ECO:0000313" key="1">
    <source>
        <dbReference type="EMBL" id="KAF5771892.1"/>
    </source>
</evidence>
<sequence>MPRAENLKIAAYRTLLGHTASVQSVAAQPTANMVCSGSTQYELKMNDLSIVLQVFSLTIRSSCCSKRSPKSVIF</sequence>
<proteinExistence type="predicted"/>
<accession>A0A9K3EE39</accession>
<dbReference type="Proteomes" id="UP000215914">
    <property type="component" value="Unassembled WGS sequence"/>
</dbReference>
<evidence type="ECO:0000313" key="2">
    <source>
        <dbReference type="Proteomes" id="UP000215914"/>
    </source>
</evidence>
<organism evidence="1 2">
    <name type="scientific">Helianthus annuus</name>
    <name type="common">Common sunflower</name>
    <dbReference type="NCBI Taxonomy" id="4232"/>
    <lineage>
        <taxon>Eukaryota</taxon>
        <taxon>Viridiplantae</taxon>
        <taxon>Streptophyta</taxon>
        <taxon>Embryophyta</taxon>
        <taxon>Tracheophyta</taxon>
        <taxon>Spermatophyta</taxon>
        <taxon>Magnoliopsida</taxon>
        <taxon>eudicotyledons</taxon>
        <taxon>Gunneridae</taxon>
        <taxon>Pentapetalae</taxon>
        <taxon>asterids</taxon>
        <taxon>campanulids</taxon>
        <taxon>Asterales</taxon>
        <taxon>Asteraceae</taxon>
        <taxon>Asteroideae</taxon>
        <taxon>Heliantheae alliance</taxon>
        <taxon>Heliantheae</taxon>
        <taxon>Helianthus</taxon>
    </lineage>
</organism>
<keyword evidence="2" id="KW-1185">Reference proteome</keyword>
<dbReference type="EMBL" id="MNCJ02000328">
    <property type="protein sequence ID" value="KAF5771892.1"/>
    <property type="molecule type" value="Genomic_DNA"/>
</dbReference>
<reference evidence="1" key="1">
    <citation type="journal article" date="2017" name="Nature">
        <title>The sunflower genome provides insights into oil metabolism, flowering and Asterid evolution.</title>
        <authorList>
            <person name="Badouin H."/>
            <person name="Gouzy J."/>
            <person name="Grassa C.J."/>
            <person name="Murat F."/>
            <person name="Staton S.E."/>
            <person name="Cottret L."/>
            <person name="Lelandais-Briere C."/>
            <person name="Owens G.L."/>
            <person name="Carrere S."/>
            <person name="Mayjonade B."/>
            <person name="Legrand L."/>
            <person name="Gill N."/>
            <person name="Kane N.C."/>
            <person name="Bowers J.E."/>
            <person name="Hubner S."/>
            <person name="Bellec A."/>
            <person name="Berard A."/>
            <person name="Berges H."/>
            <person name="Blanchet N."/>
            <person name="Boniface M.C."/>
            <person name="Brunel D."/>
            <person name="Catrice O."/>
            <person name="Chaidir N."/>
            <person name="Claudel C."/>
            <person name="Donnadieu C."/>
            <person name="Faraut T."/>
            <person name="Fievet G."/>
            <person name="Helmstetter N."/>
            <person name="King M."/>
            <person name="Knapp S.J."/>
            <person name="Lai Z."/>
            <person name="Le Paslier M.C."/>
            <person name="Lippi Y."/>
            <person name="Lorenzon L."/>
            <person name="Mandel J.R."/>
            <person name="Marage G."/>
            <person name="Marchand G."/>
            <person name="Marquand E."/>
            <person name="Bret-Mestries E."/>
            <person name="Morien E."/>
            <person name="Nambeesan S."/>
            <person name="Nguyen T."/>
            <person name="Pegot-Espagnet P."/>
            <person name="Pouilly N."/>
            <person name="Raftis F."/>
            <person name="Sallet E."/>
            <person name="Schiex T."/>
            <person name="Thomas J."/>
            <person name="Vandecasteele C."/>
            <person name="Vares D."/>
            <person name="Vear F."/>
            <person name="Vautrin S."/>
            <person name="Crespi M."/>
            <person name="Mangin B."/>
            <person name="Burke J.M."/>
            <person name="Salse J."/>
            <person name="Munos S."/>
            <person name="Vincourt P."/>
            <person name="Rieseberg L.H."/>
            <person name="Langlade N.B."/>
        </authorList>
    </citation>
    <scope>NUCLEOTIDE SEQUENCE</scope>
    <source>
        <tissue evidence="1">Leaves</tissue>
    </source>
</reference>
<protein>
    <submittedName>
        <fullName evidence="1">Transcription factor WD40-like family</fullName>
    </submittedName>
</protein>
<gene>
    <name evidence="1" type="ORF">HanXRQr2_Chr13g0570231</name>
</gene>
<comment type="caution">
    <text evidence="1">The sequence shown here is derived from an EMBL/GenBank/DDBJ whole genome shotgun (WGS) entry which is preliminary data.</text>
</comment>
<reference evidence="1" key="2">
    <citation type="submission" date="2020-06" db="EMBL/GenBank/DDBJ databases">
        <title>Helianthus annuus Genome sequencing and assembly Release 2.</title>
        <authorList>
            <person name="Gouzy J."/>
            <person name="Langlade N."/>
            <person name="Munos S."/>
        </authorList>
    </citation>
    <scope>NUCLEOTIDE SEQUENCE</scope>
    <source>
        <tissue evidence="1">Leaves</tissue>
    </source>
</reference>